<evidence type="ECO:0000313" key="2">
    <source>
        <dbReference type="EMBL" id="GFQ82624.1"/>
    </source>
</evidence>
<dbReference type="OrthoDB" id="6431925at2759"/>
<keyword evidence="2" id="KW-0808">Transferase</keyword>
<keyword evidence="3" id="KW-1185">Reference proteome</keyword>
<dbReference type="Proteomes" id="UP000887116">
    <property type="component" value="Unassembled WGS sequence"/>
</dbReference>
<dbReference type="GO" id="GO:0016301">
    <property type="term" value="F:kinase activity"/>
    <property type="evidence" value="ECO:0007669"/>
    <property type="project" value="UniProtKB-KW"/>
</dbReference>
<evidence type="ECO:0000256" key="1">
    <source>
        <dbReference type="SAM" id="Coils"/>
    </source>
</evidence>
<feature type="coiled-coil region" evidence="1">
    <location>
        <begin position="7"/>
        <end position="69"/>
    </location>
</feature>
<keyword evidence="2" id="KW-0418">Kinase</keyword>
<protein>
    <submittedName>
        <fullName evidence="2">Rho-associated protein kinase 2</fullName>
    </submittedName>
</protein>
<dbReference type="Gene3D" id="1.20.5.340">
    <property type="match status" value="1"/>
</dbReference>
<feature type="non-terminal residue" evidence="2">
    <location>
        <position position="1"/>
    </location>
</feature>
<accession>A0A8X6KRQ9</accession>
<dbReference type="EMBL" id="BMAO01022548">
    <property type="protein sequence ID" value="GFQ82624.1"/>
    <property type="molecule type" value="Genomic_DNA"/>
</dbReference>
<sequence>EYEIENRRNAEEKLDQLSNRIKEEKMLRAQVSASSSQMSEKVFNLEKELKELNEKVKIETDNNLKLKKANAEALLCISTKEQNIHELHEKINSLHNVNVSKERTIRSLEMQYEERLAQASERTSELESRKHALDLELERISKRENSLIVENREINNKFVELEKNHAMLVLELKNLQKKLDEEAAAHRKDLDSLTADKKRLLSLQRKLI</sequence>
<reference evidence="2" key="1">
    <citation type="submission" date="2020-07" db="EMBL/GenBank/DDBJ databases">
        <title>Multicomponent nature underlies the extraordinary mechanical properties of spider dragline silk.</title>
        <authorList>
            <person name="Kono N."/>
            <person name="Nakamura H."/>
            <person name="Mori M."/>
            <person name="Yoshida Y."/>
            <person name="Ohtoshi R."/>
            <person name="Malay A.D."/>
            <person name="Moran D.A.P."/>
            <person name="Tomita M."/>
            <person name="Numata K."/>
            <person name="Arakawa K."/>
        </authorList>
    </citation>
    <scope>NUCLEOTIDE SEQUENCE</scope>
</reference>
<dbReference type="AlphaFoldDB" id="A0A8X6KRQ9"/>
<evidence type="ECO:0000313" key="3">
    <source>
        <dbReference type="Proteomes" id="UP000887116"/>
    </source>
</evidence>
<organism evidence="2 3">
    <name type="scientific">Trichonephila clavata</name>
    <name type="common">Joro spider</name>
    <name type="synonym">Nephila clavata</name>
    <dbReference type="NCBI Taxonomy" id="2740835"/>
    <lineage>
        <taxon>Eukaryota</taxon>
        <taxon>Metazoa</taxon>
        <taxon>Ecdysozoa</taxon>
        <taxon>Arthropoda</taxon>
        <taxon>Chelicerata</taxon>
        <taxon>Arachnida</taxon>
        <taxon>Araneae</taxon>
        <taxon>Araneomorphae</taxon>
        <taxon>Entelegynae</taxon>
        <taxon>Araneoidea</taxon>
        <taxon>Nephilidae</taxon>
        <taxon>Trichonephila</taxon>
    </lineage>
</organism>
<keyword evidence="1" id="KW-0175">Coiled coil</keyword>
<gene>
    <name evidence="2" type="primary">ROCK2</name>
    <name evidence="2" type="ORF">TNCT_84491</name>
</gene>
<comment type="caution">
    <text evidence="2">The sequence shown here is derived from an EMBL/GenBank/DDBJ whole genome shotgun (WGS) entry which is preliminary data.</text>
</comment>
<name>A0A8X6KRQ9_TRICU</name>
<proteinExistence type="predicted"/>
<feature type="coiled-coil region" evidence="1">
    <location>
        <begin position="109"/>
        <end position="196"/>
    </location>
</feature>